<dbReference type="InterPro" id="IPR051313">
    <property type="entry name" value="Bact_iron-sidero_bind"/>
</dbReference>
<dbReference type="EMBL" id="JBHSPA010000010">
    <property type="protein sequence ID" value="MFC5823588.1"/>
    <property type="molecule type" value="Genomic_DNA"/>
</dbReference>
<dbReference type="Proteomes" id="UP001596058">
    <property type="component" value="Unassembled WGS sequence"/>
</dbReference>
<evidence type="ECO:0000256" key="1">
    <source>
        <dbReference type="ARBA" id="ARBA00004196"/>
    </source>
</evidence>
<comment type="similarity">
    <text evidence="2">Belongs to the bacterial solute-binding protein 8 family.</text>
</comment>
<keyword evidence="4" id="KW-0732">Signal</keyword>
<dbReference type="Gene3D" id="3.40.50.1980">
    <property type="entry name" value="Nitrogenase molybdenum iron protein domain"/>
    <property type="match status" value="2"/>
</dbReference>
<protein>
    <submittedName>
        <fullName evidence="6">ABC transporter substrate-binding protein</fullName>
    </submittedName>
</protein>
<proteinExistence type="inferred from homology"/>
<keyword evidence="3" id="KW-0813">Transport</keyword>
<organism evidence="6 7">
    <name type="scientific">Nonomuraea insulae</name>
    <dbReference type="NCBI Taxonomy" id="1616787"/>
    <lineage>
        <taxon>Bacteria</taxon>
        <taxon>Bacillati</taxon>
        <taxon>Actinomycetota</taxon>
        <taxon>Actinomycetes</taxon>
        <taxon>Streptosporangiales</taxon>
        <taxon>Streptosporangiaceae</taxon>
        <taxon>Nonomuraea</taxon>
    </lineage>
</organism>
<evidence type="ECO:0000256" key="2">
    <source>
        <dbReference type="ARBA" id="ARBA00008814"/>
    </source>
</evidence>
<sequence length="343" mass="36504">MSAPPTPPDSFTLRPLAVLLAAAVLLMTGCGQQSGPQPAAGNAAATGAFSFTDDRAETVRLDKKEIRVVAQEDAANALMHLGIKPVGIFGGAPLTGNPMLQGLDLTGVESVGEVFGEVKMEKLASLRPDVIVSTFYTGDGVLFPGGVYGFQTEKMQNDAKTIAPILAIDSTKPSSHVIQRFSDLAKALGADVDGGAVAQARTTWQGAVDKLKATVKERGDLSVLAVTPAQEQVYFAVPDLFPDLLDLKDWGVNLMKPTGKLVSSYYEAVSWENAAKYQPAVVLVDARGYTLGPDALKKYPTWNTMKAVQAGQVGSWVRVSLNYTDYTRQLQDLTAVLERAGDV</sequence>
<evidence type="ECO:0000313" key="7">
    <source>
        <dbReference type="Proteomes" id="UP001596058"/>
    </source>
</evidence>
<evidence type="ECO:0000256" key="3">
    <source>
        <dbReference type="ARBA" id="ARBA00022448"/>
    </source>
</evidence>
<name>A0ABW1CD21_9ACTN</name>
<comment type="caution">
    <text evidence="6">The sequence shown here is derived from an EMBL/GenBank/DDBJ whole genome shotgun (WGS) entry which is preliminary data.</text>
</comment>
<dbReference type="Pfam" id="PF01497">
    <property type="entry name" value="Peripla_BP_2"/>
    <property type="match status" value="1"/>
</dbReference>
<evidence type="ECO:0000313" key="6">
    <source>
        <dbReference type="EMBL" id="MFC5823588.1"/>
    </source>
</evidence>
<dbReference type="PANTHER" id="PTHR30532:SF24">
    <property type="entry name" value="FERRIC ENTEROBACTIN-BINDING PERIPLASMIC PROTEIN FEPB"/>
    <property type="match status" value="1"/>
</dbReference>
<dbReference type="RefSeq" id="WP_379513122.1">
    <property type="nucleotide sequence ID" value="NZ_JBHSPA010000010.1"/>
</dbReference>
<accession>A0ABW1CD21</accession>
<dbReference type="PANTHER" id="PTHR30532">
    <property type="entry name" value="IRON III DICITRATE-BINDING PERIPLASMIC PROTEIN"/>
    <property type="match status" value="1"/>
</dbReference>
<evidence type="ECO:0000256" key="4">
    <source>
        <dbReference type="ARBA" id="ARBA00022729"/>
    </source>
</evidence>
<evidence type="ECO:0000259" key="5">
    <source>
        <dbReference type="PROSITE" id="PS50983"/>
    </source>
</evidence>
<feature type="domain" description="Fe/B12 periplasmic-binding" evidence="5">
    <location>
        <begin position="66"/>
        <end position="343"/>
    </location>
</feature>
<keyword evidence="7" id="KW-1185">Reference proteome</keyword>
<reference evidence="7" key="1">
    <citation type="journal article" date="2019" name="Int. J. Syst. Evol. Microbiol.">
        <title>The Global Catalogue of Microorganisms (GCM) 10K type strain sequencing project: providing services to taxonomists for standard genome sequencing and annotation.</title>
        <authorList>
            <consortium name="The Broad Institute Genomics Platform"/>
            <consortium name="The Broad Institute Genome Sequencing Center for Infectious Disease"/>
            <person name="Wu L."/>
            <person name="Ma J."/>
        </authorList>
    </citation>
    <scope>NUCLEOTIDE SEQUENCE [LARGE SCALE GENOMIC DNA]</scope>
    <source>
        <strain evidence="7">CCUG 53903</strain>
    </source>
</reference>
<dbReference type="PROSITE" id="PS50983">
    <property type="entry name" value="FE_B12_PBP"/>
    <property type="match status" value="1"/>
</dbReference>
<gene>
    <name evidence="6" type="ORF">ACFPZ3_06980</name>
</gene>
<dbReference type="SUPFAM" id="SSF53807">
    <property type="entry name" value="Helical backbone' metal receptor"/>
    <property type="match status" value="1"/>
</dbReference>
<dbReference type="InterPro" id="IPR002491">
    <property type="entry name" value="ABC_transptr_periplasmic_BD"/>
</dbReference>
<comment type="subcellular location">
    <subcellularLocation>
        <location evidence="1">Cell envelope</location>
    </subcellularLocation>
</comment>